<keyword evidence="3 9" id="KW-0812">Transmembrane</keyword>
<protein>
    <recommendedName>
        <fullName evidence="10">Major facilitator superfamily (MFS) profile domain-containing protein</fullName>
    </recommendedName>
</protein>
<reference evidence="11" key="2">
    <citation type="submission" date="2020-05" db="EMBL/GenBank/DDBJ databases">
        <authorList>
            <person name="Kim H.-S."/>
            <person name="Proctor R.H."/>
            <person name="Brown D.W."/>
        </authorList>
    </citation>
    <scope>NUCLEOTIDE SEQUENCE</scope>
    <source>
        <strain evidence="11">NRRL 20472</strain>
    </source>
</reference>
<accession>A0A8H4X4J2</accession>
<dbReference type="AlphaFoldDB" id="A0A8H4X4J2"/>
<comment type="subcellular location">
    <subcellularLocation>
        <location evidence="1">Membrane</location>
        <topology evidence="1">Multi-pass membrane protein</topology>
    </subcellularLocation>
</comment>
<gene>
    <name evidence="11" type="ORF">FSARC_10368</name>
</gene>
<dbReference type="PANTHER" id="PTHR43791">
    <property type="entry name" value="PERMEASE-RELATED"/>
    <property type="match status" value="1"/>
</dbReference>
<evidence type="ECO:0000256" key="2">
    <source>
        <dbReference type="ARBA" id="ARBA00022448"/>
    </source>
</evidence>
<dbReference type="EMBL" id="JABEXW010000626">
    <property type="protein sequence ID" value="KAF4960739.1"/>
    <property type="molecule type" value="Genomic_DNA"/>
</dbReference>
<evidence type="ECO:0000256" key="9">
    <source>
        <dbReference type="SAM" id="Phobius"/>
    </source>
</evidence>
<comment type="caution">
    <text evidence="11">The sequence shown here is derived from an EMBL/GenBank/DDBJ whole genome shotgun (WGS) entry which is preliminary data.</text>
</comment>
<feature type="domain" description="Major facilitator superfamily (MFS) profile" evidence="10">
    <location>
        <begin position="59"/>
        <end position="470"/>
    </location>
</feature>
<dbReference type="Gene3D" id="1.20.1250.20">
    <property type="entry name" value="MFS general substrate transporter like domains"/>
    <property type="match status" value="2"/>
</dbReference>
<name>A0A8H4X4J2_9HYPO</name>
<evidence type="ECO:0000256" key="8">
    <source>
        <dbReference type="SAM" id="MobiDB-lite"/>
    </source>
</evidence>
<organism evidence="11 12">
    <name type="scientific">Fusarium sarcochroum</name>
    <dbReference type="NCBI Taxonomy" id="1208366"/>
    <lineage>
        <taxon>Eukaryota</taxon>
        <taxon>Fungi</taxon>
        <taxon>Dikarya</taxon>
        <taxon>Ascomycota</taxon>
        <taxon>Pezizomycotina</taxon>
        <taxon>Sordariomycetes</taxon>
        <taxon>Hypocreomycetidae</taxon>
        <taxon>Hypocreales</taxon>
        <taxon>Nectriaceae</taxon>
        <taxon>Fusarium</taxon>
        <taxon>Fusarium lateritium species complex</taxon>
    </lineage>
</organism>
<evidence type="ECO:0000256" key="1">
    <source>
        <dbReference type="ARBA" id="ARBA00004141"/>
    </source>
</evidence>
<feature type="transmembrane region" description="Helical" evidence="9">
    <location>
        <begin position="446"/>
        <end position="466"/>
    </location>
</feature>
<keyword evidence="12" id="KW-1185">Reference proteome</keyword>
<evidence type="ECO:0000313" key="11">
    <source>
        <dbReference type="EMBL" id="KAF4960739.1"/>
    </source>
</evidence>
<keyword evidence="2" id="KW-0813">Transport</keyword>
<feature type="transmembrane region" description="Helical" evidence="9">
    <location>
        <begin position="288"/>
        <end position="307"/>
    </location>
</feature>
<dbReference type="PROSITE" id="PS50850">
    <property type="entry name" value="MFS"/>
    <property type="match status" value="1"/>
</dbReference>
<dbReference type="Pfam" id="PF07690">
    <property type="entry name" value="MFS_1"/>
    <property type="match status" value="1"/>
</dbReference>
<dbReference type="OrthoDB" id="3639251at2759"/>
<dbReference type="PANTHER" id="PTHR43791:SF39">
    <property type="entry name" value="TRANSPORTER LIZ1_SEO1, PUTATIVE (AFU_ORTHOLOGUE AFUA_3G00980)-RELATED"/>
    <property type="match status" value="1"/>
</dbReference>
<sequence length="759" mass="87460">MEPPSKQAGVVSTHPFPTSHIQDEPEMKPFKKRIREIFWDTLDRSPEERRMIAKLDFFILTWASLAYFSKNLNTNNLSNAYVSGMKEELPVVGNEYQTFTTMWTIGYVISQIPSQLICTRVRLSIWCPSWELFWVVVTFATAAVQTSHQLYACRFLVGLAEGTFYPAVHTVLGAWYTKRELAKRSCIFFATAFVGSMFSGYLQAALHNGMNGVHGLSGWRWLFIFDGVITLPMALWAYYALPDLPSNTRVKWLKPEEKEYFLHRMQKAGRDLEEPFTLKGLKRVTMKWHFWVYTTYYTFFICSENIGSYMNLWLKSLNRYSVAQVNTYPTVTNAVTIVTTIAYGWTSDALQIRAPIIYFSLFICFFAAMNLAIRDGVPFGLKWASFYLTGFAQGSGPIFFTMVNEMCAGDSLERKFILGTTNSIAYAFNAWIPLITYNTNYAPRFLVGNTTTVALIVGATITLTVATTLQKRDERFTFPASIPEAINKSKDPIIFFKFVYDLWIHDPRGLGLLNLALTEALEFNMRRLAIWEIDTAILRQLLLRLRRVIFIWHSRFRRWPLDQRTSRGRKALGSHRRDPWIPILGAIPTFSRHPDSRVVQTELSQLCVETGNPVRVVHGWLSLVAFLKIETPCNYSVALTSLDRQNELGVSSRKEALDLVKNEHIQWRDHVVTSRGRRPDEEWWYPGFWVFPIESLGPLPPLNPKPVRKNSVPWSFLWLETYIDLSKYKPELYLFDLWYLGSKGMPYAKLMNGELTVGG</sequence>
<reference evidence="11" key="1">
    <citation type="journal article" date="2020" name="BMC Genomics">
        <title>Correction to: Identification and distribution of gene clusters required for synthesis of sphingolipid metabolism inhibitors in diverse species of the filamentous fungus Fusarium.</title>
        <authorList>
            <person name="Kim H.S."/>
            <person name="Lohmar J.M."/>
            <person name="Busman M."/>
            <person name="Brown D.W."/>
            <person name="Naumann T.A."/>
            <person name="Divon H.H."/>
            <person name="Lysoe E."/>
            <person name="Uhlig S."/>
            <person name="Proctor R.H."/>
        </authorList>
    </citation>
    <scope>NUCLEOTIDE SEQUENCE</scope>
    <source>
        <strain evidence="11">NRRL 20472</strain>
    </source>
</reference>
<dbReference type="GO" id="GO:0016020">
    <property type="term" value="C:membrane"/>
    <property type="evidence" value="ECO:0007669"/>
    <property type="project" value="UniProtKB-SubCell"/>
</dbReference>
<keyword evidence="4 9" id="KW-1133">Transmembrane helix</keyword>
<dbReference type="Proteomes" id="UP000622797">
    <property type="component" value="Unassembled WGS sequence"/>
</dbReference>
<keyword evidence="6" id="KW-0325">Glycoprotein</keyword>
<comment type="similarity">
    <text evidence="7">Belongs to the major facilitator superfamily. Allantoate permease family.</text>
</comment>
<dbReference type="InterPro" id="IPR036259">
    <property type="entry name" value="MFS_trans_sf"/>
</dbReference>
<feature type="transmembrane region" description="Helical" evidence="9">
    <location>
        <begin position="327"/>
        <end position="344"/>
    </location>
</feature>
<dbReference type="SUPFAM" id="SSF103473">
    <property type="entry name" value="MFS general substrate transporter"/>
    <property type="match status" value="1"/>
</dbReference>
<feature type="transmembrane region" description="Helical" evidence="9">
    <location>
        <begin position="218"/>
        <end position="241"/>
    </location>
</feature>
<evidence type="ECO:0000256" key="5">
    <source>
        <dbReference type="ARBA" id="ARBA00023136"/>
    </source>
</evidence>
<dbReference type="InterPro" id="IPR011701">
    <property type="entry name" value="MFS"/>
</dbReference>
<dbReference type="FunFam" id="1.20.1250.20:FF:000065">
    <property type="entry name" value="Putative MFS pantothenate transporter"/>
    <property type="match status" value="1"/>
</dbReference>
<evidence type="ECO:0000256" key="3">
    <source>
        <dbReference type="ARBA" id="ARBA00022692"/>
    </source>
</evidence>
<feature type="transmembrane region" description="Helical" evidence="9">
    <location>
        <begin position="416"/>
        <end position="434"/>
    </location>
</feature>
<evidence type="ECO:0000256" key="7">
    <source>
        <dbReference type="ARBA" id="ARBA00037968"/>
    </source>
</evidence>
<evidence type="ECO:0000256" key="4">
    <source>
        <dbReference type="ARBA" id="ARBA00022989"/>
    </source>
</evidence>
<proteinExistence type="inferred from homology"/>
<feature type="transmembrane region" description="Helical" evidence="9">
    <location>
        <begin position="186"/>
        <end position="206"/>
    </location>
</feature>
<feature type="transmembrane region" description="Helical" evidence="9">
    <location>
        <begin position="356"/>
        <end position="373"/>
    </location>
</feature>
<evidence type="ECO:0000259" key="10">
    <source>
        <dbReference type="PROSITE" id="PS50850"/>
    </source>
</evidence>
<keyword evidence="5 9" id="KW-0472">Membrane</keyword>
<dbReference type="GO" id="GO:0022857">
    <property type="term" value="F:transmembrane transporter activity"/>
    <property type="evidence" value="ECO:0007669"/>
    <property type="project" value="InterPro"/>
</dbReference>
<feature type="region of interest" description="Disordered" evidence="8">
    <location>
        <begin position="1"/>
        <end position="23"/>
    </location>
</feature>
<dbReference type="InterPro" id="IPR020846">
    <property type="entry name" value="MFS_dom"/>
</dbReference>
<evidence type="ECO:0000313" key="12">
    <source>
        <dbReference type="Proteomes" id="UP000622797"/>
    </source>
</evidence>
<evidence type="ECO:0000256" key="6">
    <source>
        <dbReference type="ARBA" id="ARBA00023180"/>
    </source>
</evidence>